<organism evidence="1 2">
    <name type="scientific">Candidatus Mycoplasma haematobovis</name>
    <dbReference type="NCBI Taxonomy" id="432608"/>
    <lineage>
        <taxon>Bacteria</taxon>
        <taxon>Bacillati</taxon>
        <taxon>Mycoplasmatota</taxon>
        <taxon>Mollicutes</taxon>
        <taxon>Mycoplasmataceae</taxon>
        <taxon>Mycoplasma</taxon>
    </lineage>
</organism>
<accession>A0A1A9QE61</accession>
<comment type="caution">
    <text evidence="1">The sequence shown here is derived from an EMBL/GenBank/DDBJ whole genome shotgun (WGS) entry which is preliminary data.</text>
</comment>
<reference evidence="2" key="1">
    <citation type="submission" date="2016-04" db="EMBL/GenBank/DDBJ databases">
        <authorList>
            <person name="Quiroz-Castaneda R.E."/>
            <person name="Martinez-Ocampo F."/>
        </authorList>
    </citation>
    <scope>NUCLEOTIDE SEQUENCE [LARGE SCALE GENOMIC DNA]</scope>
    <source>
        <strain evidence="2">INIFAP01</strain>
    </source>
</reference>
<proteinExistence type="predicted"/>
<evidence type="ECO:0000313" key="2">
    <source>
        <dbReference type="Proteomes" id="UP000077623"/>
    </source>
</evidence>
<dbReference type="EMBL" id="LWUJ01000011">
    <property type="protein sequence ID" value="OAL10414.1"/>
    <property type="molecule type" value="Genomic_DNA"/>
</dbReference>
<dbReference type="Proteomes" id="UP000077623">
    <property type="component" value="Unassembled WGS sequence"/>
</dbReference>
<dbReference type="STRING" id="432608.A6V39_03190"/>
<name>A0A1A9QE61_9MOLU</name>
<sequence length="86" mass="10607">MEEKEAFLVIPEMVDFEFNIWIYERMYLWAIEVRYFFKKIKNKDKLIEEILNILDSIEGGLLSLEARKLRIKLNIFLKFKDLYYFS</sequence>
<dbReference type="AlphaFoldDB" id="A0A1A9QE61"/>
<protein>
    <submittedName>
        <fullName evidence="1">Uncharacterized protein</fullName>
    </submittedName>
</protein>
<gene>
    <name evidence="1" type="ORF">A6V39_03190</name>
</gene>
<keyword evidence="2" id="KW-1185">Reference proteome</keyword>
<evidence type="ECO:0000313" key="1">
    <source>
        <dbReference type="EMBL" id="OAL10414.1"/>
    </source>
</evidence>